<proteinExistence type="predicted"/>
<comment type="caution">
    <text evidence="2">The sequence shown here is derived from an EMBL/GenBank/DDBJ whole genome shotgun (WGS) entry which is preliminary data.</text>
</comment>
<accession>A0A8J4TJT7</accession>
<feature type="non-terminal residue" evidence="2">
    <location>
        <position position="79"/>
    </location>
</feature>
<keyword evidence="3" id="KW-1185">Reference proteome</keyword>
<reference evidence="2" key="1">
    <citation type="submission" date="2020-07" db="EMBL/GenBank/DDBJ databases">
        <title>Clarias magur genome sequencing, assembly and annotation.</title>
        <authorList>
            <person name="Kushwaha B."/>
            <person name="Kumar R."/>
            <person name="Das P."/>
            <person name="Joshi C.G."/>
            <person name="Kumar D."/>
            <person name="Nagpure N.S."/>
            <person name="Pandey M."/>
            <person name="Agarwal S."/>
            <person name="Srivastava S."/>
            <person name="Singh M."/>
            <person name="Sahoo L."/>
            <person name="Jayasankar P."/>
            <person name="Meher P.K."/>
            <person name="Koringa P.G."/>
            <person name="Iquebal M.A."/>
            <person name="Das S.P."/>
            <person name="Bit A."/>
            <person name="Patnaik S."/>
            <person name="Patel N."/>
            <person name="Shah T.M."/>
            <person name="Hinsu A."/>
            <person name="Jena J.K."/>
        </authorList>
    </citation>
    <scope>NUCLEOTIDE SEQUENCE</scope>
    <source>
        <strain evidence="2">CIFAMagur01</strain>
        <tissue evidence="2">Testis</tissue>
    </source>
</reference>
<evidence type="ECO:0000313" key="2">
    <source>
        <dbReference type="EMBL" id="KAF5891859.1"/>
    </source>
</evidence>
<protein>
    <submittedName>
        <fullName evidence="2">Beta/gamma crystallin domain-containing protein 1-like isoform X1</fullName>
    </submittedName>
</protein>
<dbReference type="AlphaFoldDB" id="A0A8J4TJT7"/>
<gene>
    <name evidence="2" type="ORF">DAT39_018434</name>
</gene>
<name>A0A8J4TJT7_CLAMG</name>
<organism evidence="2 3">
    <name type="scientific">Clarias magur</name>
    <name type="common">Asian catfish</name>
    <name type="synonym">Macropteronotus magur</name>
    <dbReference type="NCBI Taxonomy" id="1594786"/>
    <lineage>
        <taxon>Eukaryota</taxon>
        <taxon>Metazoa</taxon>
        <taxon>Chordata</taxon>
        <taxon>Craniata</taxon>
        <taxon>Vertebrata</taxon>
        <taxon>Euteleostomi</taxon>
        <taxon>Actinopterygii</taxon>
        <taxon>Neopterygii</taxon>
        <taxon>Teleostei</taxon>
        <taxon>Ostariophysi</taxon>
        <taxon>Siluriformes</taxon>
        <taxon>Clariidae</taxon>
        <taxon>Clarias</taxon>
    </lineage>
</organism>
<evidence type="ECO:0000313" key="3">
    <source>
        <dbReference type="Proteomes" id="UP000727407"/>
    </source>
</evidence>
<dbReference type="EMBL" id="QNUK01000545">
    <property type="protein sequence ID" value="KAF5891859.1"/>
    <property type="molecule type" value="Genomic_DNA"/>
</dbReference>
<dbReference type="Proteomes" id="UP000727407">
    <property type="component" value="Unassembled WGS sequence"/>
</dbReference>
<feature type="region of interest" description="Disordered" evidence="1">
    <location>
        <begin position="41"/>
        <end position="65"/>
    </location>
</feature>
<sequence>MAKSNSSPRKSLKGLFFSKSTTDLQECGEKQESKFHTLFKRKEKKKDKRVASPEPAFAEEHSGRDWNAASIYATAPRSK</sequence>
<evidence type="ECO:0000256" key="1">
    <source>
        <dbReference type="SAM" id="MobiDB-lite"/>
    </source>
</evidence>